<name>A0A9N9A5Q3_9GLOM</name>
<organism evidence="2 3">
    <name type="scientific">Paraglomus brasilianum</name>
    <dbReference type="NCBI Taxonomy" id="144538"/>
    <lineage>
        <taxon>Eukaryota</taxon>
        <taxon>Fungi</taxon>
        <taxon>Fungi incertae sedis</taxon>
        <taxon>Mucoromycota</taxon>
        <taxon>Glomeromycotina</taxon>
        <taxon>Glomeromycetes</taxon>
        <taxon>Paraglomerales</taxon>
        <taxon>Paraglomeraceae</taxon>
        <taxon>Paraglomus</taxon>
    </lineage>
</organism>
<feature type="coiled-coil region" evidence="1">
    <location>
        <begin position="96"/>
        <end position="140"/>
    </location>
</feature>
<sequence length="150" mass="17540">MDTCWEQAKARLPILFPNATLRGQIRGRLLALRLEDRLEYLEGEDEECKNHSRSIGPDVLRELEGVLDEVLSSTSEIILTNETDMISDLVDYMSTISELNIGEEEYRRRIEDLKLRLQEYENISNEVQDLQISIQDLAIKKLYLIVMYEF</sequence>
<dbReference type="OrthoDB" id="10396749at2759"/>
<evidence type="ECO:0000256" key="1">
    <source>
        <dbReference type="SAM" id="Coils"/>
    </source>
</evidence>
<protein>
    <submittedName>
        <fullName evidence="2">4360_t:CDS:1</fullName>
    </submittedName>
</protein>
<dbReference type="Proteomes" id="UP000789739">
    <property type="component" value="Unassembled WGS sequence"/>
</dbReference>
<accession>A0A9N9A5Q3</accession>
<keyword evidence="3" id="KW-1185">Reference proteome</keyword>
<proteinExistence type="predicted"/>
<keyword evidence="1" id="KW-0175">Coiled coil</keyword>
<comment type="caution">
    <text evidence="2">The sequence shown here is derived from an EMBL/GenBank/DDBJ whole genome shotgun (WGS) entry which is preliminary data.</text>
</comment>
<reference evidence="2" key="1">
    <citation type="submission" date="2021-06" db="EMBL/GenBank/DDBJ databases">
        <authorList>
            <person name="Kallberg Y."/>
            <person name="Tangrot J."/>
            <person name="Rosling A."/>
        </authorList>
    </citation>
    <scope>NUCLEOTIDE SEQUENCE</scope>
    <source>
        <strain evidence="2">BR232B</strain>
    </source>
</reference>
<evidence type="ECO:0000313" key="3">
    <source>
        <dbReference type="Proteomes" id="UP000789739"/>
    </source>
</evidence>
<dbReference type="AlphaFoldDB" id="A0A9N9A5Q3"/>
<evidence type="ECO:0000313" key="2">
    <source>
        <dbReference type="EMBL" id="CAG8517713.1"/>
    </source>
</evidence>
<dbReference type="EMBL" id="CAJVPI010000313">
    <property type="protein sequence ID" value="CAG8517713.1"/>
    <property type="molecule type" value="Genomic_DNA"/>
</dbReference>
<gene>
    <name evidence="2" type="ORF">PBRASI_LOCUS3453</name>
</gene>